<proteinExistence type="predicted"/>
<accession>A0AAN8PHY0</accession>
<protein>
    <submittedName>
        <fullName evidence="2">Uncharacterized protein</fullName>
    </submittedName>
</protein>
<keyword evidence="3" id="KW-1185">Reference proteome</keyword>
<organism evidence="2 3">
    <name type="scientific">Patella caerulea</name>
    <name type="common">Rayed Mediterranean limpet</name>
    <dbReference type="NCBI Taxonomy" id="87958"/>
    <lineage>
        <taxon>Eukaryota</taxon>
        <taxon>Metazoa</taxon>
        <taxon>Spiralia</taxon>
        <taxon>Lophotrochozoa</taxon>
        <taxon>Mollusca</taxon>
        <taxon>Gastropoda</taxon>
        <taxon>Patellogastropoda</taxon>
        <taxon>Patelloidea</taxon>
        <taxon>Patellidae</taxon>
        <taxon>Patella</taxon>
    </lineage>
</organism>
<dbReference type="InterPro" id="IPR022894">
    <property type="entry name" value="Oligoribonuclease"/>
</dbReference>
<evidence type="ECO:0000256" key="1">
    <source>
        <dbReference type="ARBA" id="ARBA00022722"/>
    </source>
</evidence>
<gene>
    <name evidence="2" type="ORF">SNE40_013865</name>
</gene>
<evidence type="ECO:0000313" key="3">
    <source>
        <dbReference type="Proteomes" id="UP001347796"/>
    </source>
</evidence>
<sequence>MQFLWKTPNTLPSARTVGRIVDAKAALAQKQIGRVLKDKEDTTLYTDETRKYRKSIQTYIIADEDQTSYMLALREMFNKSGSNILETFKEIIGDVRVHCYQKDRSNEMDIGYQILADIRDTMSDRASSEKNFNRLLSAYREEVLPKIIDEWQQLETGEKRPCTKINNFFCGLHLLVSMVDSC</sequence>
<keyword evidence="1" id="KW-0540">Nuclease</keyword>
<evidence type="ECO:0000313" key="2">
    <source>
        <dbReference type="EMBL" id="KAK6175393.1"/>
    </source>
</evidence>
<dbReference type="AlphaFoldDB" id="A0AAN8PHY0"/>
<comment type="caution">
    <text evidence="2">The sequence shown here is derived from an EMBL/GenBank/DDBJ whole genome shotgun (WGS) entry which is preliminary data.</text>
</comment>
<reference evidence="2 3" key="1">
    <citation type="submission" date="2024-01" db="EMBL/GenBank/DDBJ databases">
        <title>The genome of the rayed Mediterranean limpet Patella caerulea (Linnaeus, 1758).</title>
        <authorList>
            <person name="Anh-Thu Weber A."/>
            <person name="Halstead-Nussloch G."/>
        </authorList>
    </citation>
    <scope>NUCLEOTIDE SEQUENCE [LARGE SCALE GENOMIC DNA]</scope>
    <source>
        <strain evidence="2">AATW-2023a</strain>
        <tissue evidence="2">Whole specimen</tissue>
    </source>
</reference>
<dbReference type="PANTHER" id="PTHR11046">
    <property type="entry name" value="OLIGORIBONUCLEASE, MITOCHONDRIAL"/>
    <property type="match status" value="1"/>
</dbReference>
<dbReference type="GO" id="GO:0000175">
    <property type="term" value="F:3'-5'-RNA exonuclease activity"/>
    <property type="evidence" value="ECO:0007669"/>
    <property type="project" value="InterPro"/>
</dbReference>
<dbReference type="EMBL" id="JAZGQO010000010">
    <property type="protein sequence ID" value="KAK6175393.1"/>
    <property type="molecule type" value="Genomic_DNA"/>
</dbReference>
<keyword evidence="1" id="KW-0378">Hydrolase</keyword>
<dbReference type="Proteomes" id="UP001347796">
    <property type="component" value="Unassembled WGS sequence"/>
</dbReference>
<name>A0AAN8PHY0_PATCE</name>
<dbReference type="PANTHER" id="PTHR11046:SF25">
    <property type="match status" value="1"/>
</dbReference>